<organism evidence="1">
    <name type="scientific">Haemophilus influenzae HK1212</name>
    <dbReference type="NCBI Taxonomy" id="456482"/>
    <lineage>
        <taxon>Bacteria</taxon>
        <taxon>Pseudomonadati</taxon>
        <taxon>Pseudomonadota</taxon>
        <taxon>Gammaproteobacteria</taxon>
        <taxon>Pasteurellales</taxon>
        <taxon>Pasteurellaceae</taxon>
        <taxon>Haemophilus</taxon>
    </lineage>
</organism>
<name>A0A7G2JWG2_HAEIF</name>
<protein>
    <submittedName>
        <fullName evidence="1">Uncharacterized protein</fullName>
    </submittedName>
</protein>
<reference evidence="1" key="1">
    <citation type="journal article" date="2010" name="Genomics">
        <title>Tracing phylogenomic events leading to diversity of Haemophilus influenzae and the emergence of Brazilian Purpuric Fever (BPF)-associated clones.</title>
        <authorList>
            <person name="Papazisi L."/>
            <person name="Ratnayake S."/>
            <person name="Remortel B.G."/>
            <person name="Bock G.R."/>
            <person name="Liang W."/>
            <person name="Saeed A.I."/>
            <person name="Liu J."/>
            <person name="Fleischmann R.D."/>
            <person name="Kilian M."/>
            <person name="Peterson S.N."/>
        </authorList>
    </citation>
    <scope>NUCLEOTIDE SEQUENCE [LARGE SCALE GENOMIC DNA]</scope>
    <source>
        <strain evidence="1">HK1212</strain>
    </source>
</reference>
<gene>
    <name evidence="1" type="ORF">HAINFHK1212_1447</name>
</gene>
<feature type="non-terminal residue" evidence="1">
    <location>
        <position position="1"/>
    </location>
</feature>
<evidence type="ECO:0000313" key="1">
    <source>
        <dbReference type="EMBL" id="EFA27614.1"/>
    </source>
</evidence>
<dbReference type="EMBL" id="ABFC01001238">
    <property type="protein sequence ID" value="EFA27614.1"/>
    <property type="molecule type" value="Genomic_DNA"/>
</dbReference>
<comment type="caution">
    <text evidence="1">The sequence shown here is derived from an EMBL/GenBank/DDBJ whole genome shotgun (WGS) entry which is preliminary data.</text>
</comment>
<dbReference type="AlphaFoldDB" id="A0A7G2JWG2"/>
<sequence length="30" mass="3385">VKHIFSLKRKGNAGCLLEVHIIIAQKQINL</sequence>
<proteinExistence type="predicted"/>
<accession>A0A7G2JWG2</accession>